<dbReference type="SUPFAM" id="SSF46689">
    <property type="entry name" value="Homeodomain-like"/>
    <property type="match status" value="1"/>
</dbReference>
<comment type="caution">
    <text evidence="4">The sequence shown here is derived from an EMBL/GenBank/DDBJ whole genome shotgun (WGS) entry which is preliminary data.</text>
</comment>
<evidence type="ECO:0000313" key="4">
    <source>
        <dbReference type="EMBL" id="GCC52542.1"/>
    </source>
</evidence>
<dbReference type="InterPro" id="IPR001647">
    <property type="entry name" value="HTH_TetR"/>
</dbReference>
<dbReference type="Proteomes" id="UP000288227">
    <property type="component" value="Unassembled WGS sequence"/>
</dbReference>
<dbReference type="GO" id="GO:0003677">
    <property type="term" value="F:DNA binding"/>
    <property type="evidence" value="ECO:0007669"/>
    <property type="project" value="UniProtKB-UniRule"/>
</dbReference>
<keyword evidence="1 2" id="KW-0238">DNA-binding</keyword>
<evidence type="ECO:0000259" key="3">
    <source>
        <dbReference type="PROSITE" id="PS50977"/>
    </source>
</evidence>
<feature type="DNA-binding region" description="H-T-H motif" evidence="2">
    <location>
        <begin position="43"/>
        <end position="62"/>
    </location>
</feature>
<evidence type="ECO:0000313" key="5">
    <source>
        <dbReference type="Proteomes" id="UP000288227"/>
    </source>
</evidence>
<gene>
    <name evidence="4" type="ORF">SanaruYs_27790</name>
</gene>
<dbReference type="PROSITE" id="PS50977">
    <property type="entry name" value="HTH_TETR_2"/>
    <property type="match status" value="1"/>
</dbReference>
<dbReference type="EMBL" id="BHXQ01000005">
    <property type="protein sequence ID" value="GCC52542.1"/>
    <property type="molecule type" value="Genomic_DNA"/>
</dbReference>
<reference evidence="4 5" key="1">
    <citation type="submission" date="2018-11" db="EMBL/GenBank/DDBJ databases">
        <title>Chryseotalea sanarue gen. nov., sp., nov., a member of the family Cytophagaceae, isolated from a brackish lake in Hamamatsu Japan.</title>
        <authorList>
            <person name="Maejima Y."/>
            <person name="Iino T."/>
            <person name="Muraguchi Y."/>
            <person name="Fukuda K."/>
            <person name="Ohkuma M."/>
            <person name="Moriuchi R."/>
            <person name="Dohra H."/>
            <person name="Kimbara K."/>
            <person name="Shintani M."/>
        </authorList>
    </citation>
    <scope>NUCLEOTIDE SEQUENCE [LARGE SCALE GENOMIC DNA]</scope>
    <source>
        <strain evidence="4 5">Ys</strain>
    </source>
</reference>
<dbReference type="InterPro" id="IPR009057">
    <property type="entry name" value="Homeodomain-like_sf"/>
</dbReference>
<dbReference type="RefSeq" id="WP_127123199.1">
    <property type="nucleotide sequence ID" value="NZ_BHXQ01000005.1"/>
</dbReference>
<dbReference type="PRINTS" id="PR00455">
    <property type="entry name" value="HTHTETR"/>
</dbReference>
<feature type="domain" description="HTH tetR-type" evidence="3">
    <location>
        <begin position="20"/>
        <end position="80"/>
    </location>
</feature>
<protein>
    <submittedName>
        <fullName evidence="4">TetR/AcrR family transcriptional regulator</fullName>
    </submittedName>
</protein>
<dbReference type="Gene3D" id="1.10.357.10">
    <property type="entry name" value="Tetracycline Repressor, domain 2"/>
    <property type="match status" value="1"/>
</dbReference>
<dbReference type="AlphaFoldDB" id="A0A401UCE2"/>
<dbReference type="Pfam" id="PF00440">
    <property type="entry name" value="TetR_N"/>
    <property type="match status" value="1"/>
</dbReference>
<organism evidence="4 5">
    <name type="scientific">Chryseotalea sanaruensis</name>
    <dbReference type="NCBI Taxonomy" id="2482724"/>
    <lineage>
        <taxon>Bacteria</taxon>
        <taxon>Pseudomonadati</taxon>
        <taxon>Bacteroidota</taxon>
        <taxon>Cytophagia</taxon>
        <taxon>Cytophagales</taxon>
        <taxon>Chryseotaleaceae</taxon>
        <taxon>Chryseotalea</taxon>
    </lineage>
</organism>
<sequence>MTIISFRLNENLFLKDPQNSELGQNIIRSSISLIDEIGFEHFTFKKLADKIESTEASVYRYFENKHRLLVYLIDWYWTWMDYKMDFAMQNLLTPEDRLRAGLKVIIEEKKPDPNFAFVDEQALQRIVMSEFDKTYLTKQVDLDNKEGLFIPYKTVCNKLACEIKKVNPAYQHPHTLISTIMLSANHQVFYAKHLPSLTDINGEKQVTYQKLYEFCEAIIFNSIK</sequence>
<proteinExistence type="predicted"/>
<accession>A0A401UCE2</accession>
<dbReference type="OrthoDB" id="649282at2"/>
<evidence type="ECO:0000256" key="2">
    <source>
        <dbReference type="PROSITE-ProRule" id="PRU00335"/>
    </source>
</evidence>
<keyword evidence="5" id="KW-1185">Reference proteome</keyword>
<evidence type="ECO:0000256" key="1">
    <source>
        <dbReference type="ARBA" id="ARBA00023125"/>
    </source>
</evidence>
<name>A0A401UCE2_9BACT</name>